<dbReference type="RefSeq" id="WP_013277555.1">
    <property type="nucleotide sequence ID" value="NC_014378.1"/>
</dbReference>
<sequence>MKIRAKMAKGDEVKFISHLNLMNTLTRALRRARIPIKFSQGYTPRPAISFGSALAVGVVSKSEYIDFELETDFSVKKFKEDLNEELPPGIRILKVKEIPENTKSLMAVINAARYRIELKMEDTIDKSEAEEMLADFLSRDEIMIIRKRRNKSDREFNLRPMVFELELLDVIDKKVVVEALIQTGSSGNLRTEELVRAFQQRYPVSDDFELTQVQRLGLYVKRGKKLLTPFEAAVE</sequence>
<dbReference type="AlphaFoldDB" id="D9QV50"/>
<evidence type="ECO:0000313" key="3">
    <source>
        <dbReference type="Proteomes" id="UP000001661"/>
    </source>
</evidence>
<dbReference type="KEGG" id="aar:Acear_0566"/>
<organism evidence="2 3">
    <name type="scientific">Acetohalobium arabaticum (strain ATCC 49924 / DSM 5501 / Z-7288)</name>
    <dbReference type="NCBI Taxonomy" id="574087"/>
    <lineage>
        <taxon>Bacteria</taxon>
        <taxon>Bacillati</taxon>
        <taxon>Bacillota</taxon>
        <taxon>Clostridia</taxon>
        <taxon>Halanaerobiales</taxon>
        <taxon>Halobacteroidaceae</taxon>
        <taxon>Acetohalobium</taxon>
    </lineage>
</organism>
<name>D9QV50_ACEAZ</name>
<dbReference type="NCBIfam" id="TIGR03936">
    <property type="entry name" value="sam_1_link_chp"/>
    <property type="match status" value="1"/>
</dbReference>
<dbReference type="InterPro" id="IPR018768">
    <property type="entry name" value="DUF2344"/>
</dbReference>
<dbReference type="Pfam" id="PF10105">
    <property type="entry name" value="DUF2344"/>
    <property type="match status" value="1"/>
</dbReference>
<dbReference type="eggNOG" id="COG5011">
    <property type="taxonomic scope" value="Bacteria"/>
</dbReference>
<dbReference type="EMBL" id="CP002105">
    <property type="protein sequence ID" value="ADL12109.1"/>
    <property type="molecule type" value="Genomic_DNA"/>
</dbReference>
<dbReference type="OrthoDB" id="9780488at2"/>
<evidence type="ECO:0000313" key="2">
    <source>
        <dbReference type="EMBL" id="ADL12109.1"/>
    </source>
</evidence>
<keyword evidence="3" id="KW-1185">Reference proteome</keyword>
<dbReference type="Proteomes" id="UP000001661">
    <property type="component" value="Chromosome"/>
</dbReference>
<accession>D9QV50</accession>
<gene>
    <name evidence="2" type="ordered locus">Acear_0566</name>
</gene>
<reference evidence="2 3" key="1">
    <citation type="journal article" date="2010" name="Stand. Genomic Sci.">
        <title>Complete genome sequence of Acetohalobium arabaticum type strain (Z-7288).</title>
        <authorList>
            <person name="Sikorski J."/>
            <person name="Lapidus A."/>
            <person name="Chertkov O."/>
            <person name="Lucas S."/>
            <person name="Copeland A."/>
            <person name="Glavina Del Rio T."/>
            <person name="Nolan M."/>
            <person name="Tice H."/>
            <person name="Cheng J.F."/>
            <person name="Han C."/>
            <person name="Brambilla E."/>
            <person name="Pitluck S."/>
            <person name="Liolios K."/>
            <person name="Ivanova N."/>
            <person name="Mavromatis K."/>
            <person name="Mikhailova N."/>
            <person name="Pati A."/>
            <person name="Bruce D."/>
            <person name="Detter C."/>
            <person name="Tapia R."/>
            <person name="Goodwin L."/>
            <person name="Chen A."/>
            <person name="Palaniappan K."/>
            <person name="Land M."/>
            <person name="Hauser L."/>
            <person name="Chang Y.J."/>
            <person name="Jeffries C.D."/>
            <person name="Rohde M."/>
            <person name="Goker M."/>
            <person name="Spring S."/>
            <person name="Woyke T."/>
            <person name="Bristow J."/>
            <person name="Eisen J.A."/>
            <person name="Markowitz V."/>
            <person name="Hugenholtz P."/>
            <person name="Kyrpides N.C."/>
            <person name="Klenk H.P."/>
        </authorList>
    </citation>
    <scope>NUCLEOTIDE SEQUENCE [LARGE SCALE GENOMIC DNA]</scope>
    <source>
        <strain evidence="3">ATCC 49924 / DSM 5501 / Z-7288</strain>
    </source>
</reference>
<feature type="domain" description="DUF2344" evidence="1">
    <location>
        <begin position="2"/>
        <end position="190"/>
    </location>
</feature>
<proteinExistence type="predicted"/>
<dbReference type="STRING" id="574087.Acear_0566"/>
<protein>
    <recommendedName>
        <fullName evidence="1">DUF2344 domain-containing protein</fullName>
    </recommendedName>
</protein>
<evidence type="ECO:0000259" key="1">
    <source>
        <dbReference type="Pfam" id="PF10105"/>
    </source>
</evidence>
<dbReference type="HOGENOM" id="CLU_083579_0_1_9"/>